<proteinExistence type="predicted"/>
<name>A0A518HPI5_9BACT</name>
<dbReference type="PROSITE" id="PS51833">
    <property type="entry name" value="HDOD"/>
    <property type="match status" value="1"/>
</dbReference>
<dbReference type="InterPro" id="IPR003607">
    <property type="entry name" value="HD/PDEase_dom"/>
</dbReference>
<dbReference type="Pfam" id="PF08668">
    <property type="entry name" value="HDOD"/>
    <property type="match status" value="1"/>
</dbReference>
<dbReference type="CDD" id="cd00077">
    <property type="entry name" value="HDc"/>
    <property type="match status" value="1"/>
</dbReference>
<gene>
    <name evidence="2" type="ORF">Enr13x_25910</name>
</gene>
<dbReference type="Proteomes" id="UP000319004">
    <property type="component" value="Chromosome"/>
</dbReference>
<dbReference type="OrthoDB" id="9788446at2"/>
<dbReference type="KEGG" id="snep:Enr13x_25910"/>
<organism evidence="2 3">
    <name type="scientific">Stieleria neptunia</name>
    <dbReference type="NCBI Taxonomy" id="2527979"/>
    <lineage>
        <taxon>Bacteria</taxon>
        <taxon>Pseudomonadati</taxon>
        <taxon>Planctomycetota</taxon>
        <taxon>Planctomycetia</taxon>
        <taxon>Pirellulales</taxon>
        <taxon>Pirellulaceae</taxon>
        <taxon>Stieleria</taxon>
    </lineage>
</organism>
<dbReference type="InterPro" id="IPR013976">
    <property type="entry name" value="HDOD"/>
</dbReference>
<evidence type="ECO:0000259" key="1">
    <source>
        <dbReference type="PROSITE" id="PS51833"/>
    </source>
</evidence>
<dbReference type="SUPFAM" id="SSF109604">
    <property type="entry name" value="HD-domain/PDEase-like"/>
    <property type="match status" value="1"/>
</dbReference>
<keyword evidence="3" id="KW-1185">Reference proteome</keyword>
<dbReference type="InterPro" id="IPR052340">
    <property type="entry name" value="RNase_Y/CdgJ"/>
</dbReference>
<accession>A0A518HPI5</accession>
<dbReference type="RefSeq" id="WP_145386377.1">
    <property type="nucleotide sequence ID" value="NZ_CP037423.1"/>
</dbReference>
<sequence length="297" mass="32568">MTVQTCSPPEKLKQALLKRSDELAMLPAVATEALELAQDPDCVAAEFAGVIERDVKLATEILSLSNSVYFAASSPVVSLRQAVVRLGLRQCRNLILTSSAASLMKSMPLEQEWVREVIWQHSFRTAKVASYINKQLRMGFEGEEFTAGLLHDFGRLLLAVAAPESFAKADPLAFVEDGQCLTAENEILGIDHCAFGAWFATHNGLPRALVASIELHHLPETHHPDGKLISLVAAADHIANHFQRYEEATDYDVGLNRGAHVIAKNGHPQLLKNDHGIVETIFGEVLQDDQRDSSDLS</sequence>
<dbReference type="PANTHER" id="PTHR33525:SF6">
    <property type="entry name" value="HDOD DOMAIN-CONTAINING PROTEIN"/>
    <property type="match status" value="1"/>
</dbReference>
<feature type="domain" description="HDOD" evidence="1">
    <location>
        <begin position="23"/>
        <end position="219"/>
    </location>
</feature>
<evidence type="ECO:0000313" key="2">
    <source>
        <dbReference type="EMBL" id="QDV42741.1"/>
    </source>
</evidence>
<dbReference type="AlphaFoldDB" id="A0A518HPI5"/>
<dbReference type="PANTHER" id="PTHR33525">
    <property type="match status" value="1"/>
</dbReference>
<dbReference type="EMBL" id="CP037423">
    <property type="protein sequence ID" value="QDV42741.1"/>
    <property type="molecule type" value="Genomic_DNA"/>
</dbReference>
<reference evidence="2 3" key="1">
    <citation type="submission" date="2019-03" db="EMBL/GenBank/DDBJ databases">
        <title>Deep-cultivation of Planctomycetes and their phenomic and genomic characterization uncovers novel biology.</title>
        <authorList>
            <person name="Wiegand S."/>
            <person name="Jogler M."/>
            <person name="Boedeker C."/>
            <person name="Pinto D."/>
            <person name="Vollmers J."/>
            <person name="Rivas-Marin E."/>
            <person name="Kohn T."/>
            <person name="Peeters S.H."/>
            <person name="Heuer A."/>
            <person name="Rast P."/>
            <person name="Oberbeckmann S."/>
            <person name="Bunk B."/>
            <person name="Jeske O."/>
            <person name="Meyerdierks A."/>
            <person name="Storesund J.E."/>
            <person name="Kallscheuer N."/>
            <person name="Luecker S."/>
            <person name="Lage O.M."/>
            <person name="Pohl T."/>
            <person name="Merkel B.J."/>
            <person name="Hornburger P."/>
            <person name="Mueller R.-W."/>
            <person name="Bruemmer F."/>
            <person name="Labrenz M."/>
            <person name="Spormann A.M."/>
            <person name="Op den Camp H."/>
            <person name="Overmann J."/>
            <person name="Amann R."/>
            <person name="Jetten M.S.M."/>
            <person name="Mascher T."/>
            <person name="Medema M.H."/>
            <person name="Devos D.P."/>
            <person name="Kaster A.-K."/>
            <person name="Ovreas L."/>
            <person name="Rohde M."/>
            <person name="Galperin M.Y."/>
            <person name="Jogler C."/>
        </authorList>
    </citation>
    <scope>NUCLEOTIDE SEQUENCE [LARGE SCALE GENOMIC DNA]</scope>
    <source>
        <strain evidence="2 3">Enr13</strain>
    </source>
</reference>
<evidence type="ECO:0000313" key="3">
    <source>
        <dbReference type="Proteomes" id="UP000319004"/>
    </source>
</evidence>
<protein>
    <submittedName>
        <fullName evidence="2">HDOD domain protein</fullName>
    </submittedName>
</protein>
<dbReference type="Gene3D" id="1.10.3210.10">
    <property type="entry name" value="Hypothetical protein af1432"/>
    <property type="match status" value="1"/>
</dbReference>